<dbReference type="AlphaFoldDB" id="A0A4V6MRG8"/>
<evidence type="ECO:0000259" key="4">
    <source>
        <dbReference type="Pfam" id="PF00034"/>
    </source>
</evidence>
<keyword evidence="6" id="KW-1185">Reference proteome</keyword>
<dbReference type="InterPro" id="IPR051459">
    <property type="entry name" value="Cytochrome_c-type_DH"/>
</dbReference>
<evidence type="ECO:0000256" key="3">
    <source>
        <dbReference type="ARBA" id="ARBA00023004"/>
    </source>
</evidence>
<evidence type="ECO:0000256" key="1">
    <source>
        <dbReference type="ARBA" id="ARBA00022617"/>
    </source>
</evidence>
<dbReference type="PANTHER" id="PTHR35008">
    <property type="entry name" value="BLL4482 PROTEIN-RELATED"/>
    <property type="match status" value="1"/>
</dbReference>
<gene>
    <name evidence="5" type="ORF">ETP66_03845</name>
</gene>
<name>A0A4V6MRG8_9DEIN</name>
<dbReference type="EMBL" id="SIJL01000003">
    <property type="protein sequence ID" value="TBH21255.1"/>
    <property type="molecule type" value="Genomic_DNA"/>
</dbReference>
<dbReference type="GO" id="GO:0046872">
    <property type="term" value="F:metal ion binding"/>
    <property type="evidence" value="ECO:0007669"/>
    <property type="project" value="UniProtKB-KW"/>
</dbReference>
<organism evidence="5 6">
    <name type="scientific">Thermus thermamylovorans</name>
    <dbReference type="NCBI Taxonomy" id="2509362"/>
    <lineage>
        <taxon>Bacteria</taxon>
        <taxon>Thermotogati</taxon>
        <taxon>Deinococcota</taxon>
        <taxon>Deinococci</taxon>
        <taxon>Thermales</taxon>
        <taxon>Thermaceae</taxon>
        <taxon>Thermus</taxon>
    </lineage>
</organism>
<keyword evidence="1" id="KW-0349">Heme</keyword>
<dbReference type="RefSeq" id="WP_130840775.1">
    <property type="nucleotide sequence ID" value="NZ_SIJL01000003.1"/>
</dbReference>
<accession>A0A4V6MRG8</accession>
<dbReference type="Gene3D" id="1.10.760.10">
    <property type="entry name" value="Cytochrome c-like domain"/>
    <property type="match status" value="1"/>
</dbReference>
<reference evidence="5 6" key="1">
    <citation type="submission" date="2019-02" db="EMBL/GenBank/DDBJ databases">
        <title>Thermus sp. a novel from hot spring.</title>
        <authorList>
            <person name="Zhao Z."/>
        </authorList>
    </citation>
    <scope>NUCLEOTIDE SEQUENCE [LARGE SCALE GENOMIC DNA]</scope>
    <source>
        <strain evidence="5 6">CFH 72773T</strain>
    </source>
</reference>
<dbReference type="Proteomes" id="UP000292858">
    <property type="component" value="Unassembled WGS sequence"/>
</dbReference>
<evidence type="ECO:0000313" key="6">
    <source>
        <dbReference type="Proteomes" id="UP000292858"/>
    </source>
</evidence>
<proteinExistence type="predicted"/>
<sequence>MRPPFLLGLLLLLAALALLAARLSPPRGGGEAAAYARHCQACHGPSGEGVAGIYPPLSEVGFLAASPEGRAYLVQSVLRGLPGGLVVEGTAYRVPMPGFSRLRDAELAAALNHVLALLGAEAAPFTPEEVQALRGEALSPQEVLRSRPPVP</sequence>
<dbReference type="InterPro" id="IPR036909">
    <property type="entry name" value="Cyt_c-like_dom_sf"/>
</dbReference>
<dbReference type="OrthoDB" id="31970at2"/>
<dbReference type="GO" id="GO:0009055">
    <property type="term" value="F:electron transfer activity"/>
    <property type="evidence" value="ECO:0007669"/>
    <property type="project" value="InterPro"/>
</dbReference>
<feature type="domain" description="Cytochrome c" evidence="4">
    <location>
        <begin position="33"/>
        <end position="116"/>
    </location>
</feature>
<dbReference type="InterPro" id="IPR009056">
    <property type="entry name" value="Cyt_c-like_dom"/>
</dbReference>
<evidence type="ECO:0000313" key="5">
    <source>
        <dbReference type="EMBL" id="TBH21255.1"/>
    </source>
</evidence>
<keyword evidence="2" id="KW-0479">Metal-binding</keyword>
<dbReference type="Pfam" id="PF00034">
    <property type="entry name" value="Cytochrom_C"/>
    <property type="match status" value="1"/>
</dbReference>
<keyword evidence="3" id="KW-0408">Iron</keyword>
<protein>
    <submittedName>
        <fullName evidence="5">Cytochrome c</fullName>
    </submittedName>
</protein>
<dbReference type="GO" id="GO:0020037">
    <property type="term" value="F:heme binding"/>
    <property type="evidence" value="ECO:0007669"/>
    <property type="project" value="InterPro"/>
</dbReference>
<comment type="caution">
    <text evidence="5">The sequence shown here is derived from an EMBL/GenBank/DDBJ whole genome shotgun (WGS) entry which is preliminary data.</text>
</comment>
<dbReference type="PANTHER" id="PTHR35008:SF8">
    <property type="entry name" value="ALCOHOL DEHYDROGENASE CYTOCHROME C SUBUNIT"/>
    <property type="match status" value="1"/>
</dbReference>
<evidence type="ECO:0000256" key="2">
    <source>
        <dbReference type="ARBA" id="ARBA00022723"/>
    </source>
</evidence>
<dbReference type="SUPFAM" id="SSF46626">
    <property type="entry name" value="Cytochrome c"/>
    <property type="match status" value="1"/>
</dbReference>